<reference evidence="1" key="1">
    <citation type="submission" date="2014-11" db="EMBL/GenBank/DDBJ databases">
        <authorList>
            <person name="Amaro Gonzalez C."/>
        </authorList>
    </citation>
    <scope>NUCLEOTIDE SEQUENCE</scope>
</reference>
<organism evidence="1">
    <name type="scientific">Anguilla anguilla</name>
    <name type="common">European freshwater eel</name>
    <name type="synonym">Muraena anguilla</name>
    <dbReference type="NCBI Taxonomy" id="7936"/>
    <lineage>
        <taxon>Eukaryota</taxon>
        <taxon>Metazoa</taxon>
        <taxon>Chordata</taxon>
        <taxon>Craniata</taxon>
        <taxon>Vertebrata</taxon>
        <taxon>Euteleostomi</taxon>
        <taxon>Actinopterygii</taxon>
        <taxon>Neopterygii</taxon>
        <taxon>Teleostei</taxon>
        <taxon>Anguilliformes</taxon>
        <taxon>Anguillidae</taxon>
        <taxon>Anguilla</taxon>
    </lineage>
</organism>
<name>A0A0E9VP41_ANGAN</name>
<reference evidence="1" key="2">
    <citation type="journal article" date="2015" name="Fish Shellfish Immunol.">
        <title>Early steps in the European eel (Anguilla anguilla)-Vibrio vulnificus interaction in the gills: Role of the RtxA13 toxin.</title>
        <authorList>
            <person name="Callol A."/>
            <person name="Pajuelo D."/>
            <person name="Ebbesson L."/>
            <person name="Teles M."/>
            <person name="MacKenzie S."/>
            <person name="Amaro C."/>
        </authorList>
    </citation>
    <scope>NUCLEOTIDE SEQUENCE</scope>
</reference>
<accession>A0A0E9VP41</accession>
<sequence>MQNSLLLTGANSARAETIIIGESRRILDAFTPLELPF</sequence>
<protein>
    <submittedName>
        <fullName evidence="1">Uncharacterized protein</fullName>
    </submittedName>
</protein>
<evidence type="ECO:0000313" key="1">
    <source>
        <dbReference type="EMBL" id="JAH79781.1"/>
    </source>
</evidence>
<proteinExistence type="predicted"/>
<dbReference type="EMBL" id="GBXM01028796">
    <property type="protein sequence ID" value="JAH79781.1"/>
    <property type="molecule type" value="Transcribed_RNA"/>
</dbReference>
<dbReference type="AlphaFoldDB" id="A0A0E9VP41"/>